<dbReference type="PROSITE" id="PS00198">
    <property type="entry name" value="4FE4S_FER_1"/>
    <property type="match status" value="1"/>
</dbReference>
<dbReference type="PANTHER" id="PTHR43105">
    <property type="entry name" value="RESPIRATORY NITRATE REDUCTASE"/>
    <property type="match status" value="1"/>
</dbReference>
<dbReference type="GO" id="GO:0046872">
    <property type="term" value="F:metal ion binding"/>
    <property type="evidence" value="ECO:0007669"/>
    <property type="project" value="UniProtKB-KW"/>
</dbReference>
<keyword evidence="5" id="KW-0411">Iron-sulfur</keyword>
<dbReference type="Gene3D" id="3.10.20.740">
    <property type="match status" value="1"/>
</dbReference>
<dbReference type="FunFam" id="3.30.70.20:FF:000035">
    <property type="entry name" value="Iron hydrogenase 1"/>
    <property type="match status" value="1"/>
</dbReference>
<dbReference type="Pfam" id="PF12838">
    <property type="entry name" value="Fer4_7"/>
    <property type="match status" value="1"/>
</dbReference>
<dbReference type="SMART" id="SM00926">
    <property type="entry name" value="Molybdop_Fe4S4"/>
    <property type="match status" value="1"/>
</dbReference>
<evidence type="ECO:0000313" key="10">
    <source>
        <dbReference type="EMBL" id="MBM3317348.1"/>
    </source>
</evidence>
<dbReference type="Pfam" id="PF04879">
    <property type="entry name" value="Molybdop_Fe4S4"/>
    <property type="match status" value="1"/>
</dbReference>
<dbReference type="Gene3D" id="3.40.228.10">
    <property type="entry name" value="Dimethylsulfoxide Reductase, domain 2"/>
    <property type="match status" value="1"/>
</dbReference>
<evidence type="ECO:0000259" key="7">
    <source>
        <dbReference type="PROSITE" id="PS51085"/>
    </source>
</evidence>
<keyword evidence="3" id="KW-0677">Repeat</keyword>
<dbReference type="GO" id="GO:0022904">
    <property type="term" value="P:respiratory electron transport chain"/>
    <property type="evidence" value="ECO:0007669"/>
    <property type="project" value="TreeGrafter"/>
</dbReference>
<dbReference type="GO" id="GO:0051539">
    <property type="term" value="F:4 iron, 4 sulfur cluster binding"/>
    <property type="evidence" value="ECO:0007669"/>
    <property type="project" value="UniProtKB-KW"/>
</dbReference>
<dbReference type="CDD" id="cd03064">
    <property type="entry name" value="TRX_Fd_NuoE"/>
    <property type="match status" value="1"/>
</dbReference>
<feature type="domain" description="4Fe-4S Mo/W bis-MGD-type" evidence="9">
    <location>
        <begin position="245"/>
        <end position="301"/>
    </location>
</feature>
<dbReference type="AlphaFoldDB" id="A0A937X7K7"/>
<dbReference type="InterPro" id="IPR001041">
    <property type="entry name" value="2Fe-2S_ferredoxin-type"/>
</dbReference>
<feature type="domain" description="4Fe-4S ferredoxin-type" evidence="8">
    <location>
        <begin position="164"/>
        <end position="194"/>
    </location>
</feature>
<evidence type="ECO:0000313" key="11">
    <source>
        <dbReference type="Proteomes" id="UP000748308"/>
    </source>
</evidence>
<dbReference type="GO" id="GO:0016020">
    <property type="term" value="C:membrane"/>
    <property type="evidence" value="ECO:0007669"/>
    <property type="project" value="TreeGrafter"/>
</dbReference>
<evidence type="ECO:0000256" key="5">
    <source>
        <dbReference type="ARBA" id="ARBA00023014"/>
    </source>
</evidence>
<dbReference type="SUPFAM" id="SSF54862">
    <property type="entry name" value="4Fe-4S ferredoxins"/>
    <property type="match status" value="1"/>
</dbReference>
<dbReference type="InterPro" id="IPR041921">
    <property type="entry name" value="NuoE_N"/>
</dbReference>
<dbReference type="InterPro" id="IPR006963">
    <property type="entry name" value="Mopterin_OxRdtase_4Fe-4S_dom"/>
</dbReference>
<dbReference type="InterPro" id="IPR050123">
    <property type="entry name" value="Prok_molybdopt-oxidoreductase"/>
</dbReference>
<keyword evidence="1" id="KW-0004">4Fe-4S</keyword>
<keyword evidence="6" id="KW-0472">Membrane</keyword>
<dbReference type="InterPro" id="IPR017900">
    <property type="entry name" value="4Fe4S_Fe_S_CS"/>
</dbReference>
<feature type="domain" description="2Fe-2S ferredoxin-type" evidence="7">
    <location>
        <begin position="3"/>
        <end position="81"/>
    </location>
</feature>
<dbReference type="SUPFAM" id="SSF52833">
    <property type="entry name" value="Thioredoxin-like"/>
    <property type="match status" value="1"/>
</dbReference>
<dbReference type="Pfam" id="PF01257">
    <property type="entry name" value="2Fe-2S_thioredx"/>
    <property type="match status" value="1"/>
</dbReference>
<keyword evidence="2" id="KW-0479">Metal-binding</keyword>
<dbReference type="Pfam" id="PF13510">
    <property type="entry name" value="Fer2_4"/>
    <property type="match status" value="1"/>
</dbReference>
<dbReference type="CDD" id="cd00207">
    <property type="entry name" value="fer2"/>
    <property type="match status" value="1"/>
</dbReference>
<keyword evidence="4" id="KW-0408">Iron</keyword>
<evidence type="ECO:0000256" key="2">
    <source>
        <dbReference type="ARBA" id="ARBA00022723"/>
    </source>
</evidence>
<evidence type="ECO:0000256" key="6">
    <source>
        <dbReference type="SAM" id="Phobius"/>
    </source>
</evidence>
<dbReference type="Proteomes" id="UP000748308">
    <property type="component" value="Unassembled WGS sequence"/>
</dbReference>
<dbReference type="PROSITE" id="PS00551">
    <property type="entry name" value="MOLYBDOPTERIN_PROK_1"/>
    <property type="match status" value="1"/>
</dbReference>
<evidence type="ECO:0000259" key="8">
    <source>
        <dbReference type="PROSITE" id="PS51379"/>
    </source>
</evidence>
<accession>A0A937X7K7</accession>
<dbReference type="GO" id="GO:0003954">
    <property type="term" value="F:NADH dehydrogenase activity"/>
    <property type="evidence" value="ECO:0007669"/>
    <property type="project" value="TreeGrafter"/>
</dbReference>
<dbReference type="InterPro" id="IPR019574">
    <property type="entry name" value="NADH_UbQ_OxRdtase_Gsu_4Fe4S-bd"/>
</dbReference>
<dbReference type="Pfam" id="PF00384">
    <property type="entry name" value="Molybdopterin"/>
    <property type="match status" value="1"/>
</dbReference>
<organism evidence="10 11">
    <name type="scientific">Eiseniibacteriota bacterium</name>
    <dbReference type="NCBI Taxonomy" id="2212470"/>
    <lineage>
        <taxon>Bacteria</taxon>
        <taxon>Candidatus Eiseniibacteriota</taxon>
    </lineage>
</organism>
<sequence length="976" mass="104964">MNAESLITINGRPLAFTPGETILEVARRNGIFIPTLCHLAGATPTGACRICVVEVAGARSLMASCTVPAAAKMVVHTQTPRVLDARRTILELLLAAGNHNCSARAEEADRWTDLQERTEAYDGSPELCEVYGACKLQALAYRYQVRTGRLAGRLTAYPLEEASALILRDFSRCILCGRCVQACNEVQVNRAISHGFRGAQAKIIAMGDASLDRSECVFCGECVQACPVGALVEKRSRYRARPWDVSRLRSTCGYCGVGCRLELQVKNGRIVKIDGLAGEAPNDGRLCLRGRFGFDYLNSPERLAAPQVRRDGKLAETTWDDALDLVAGRIREVQAAHGADAVAGVCSAGLTSESLYAFQRLVRGAVGTNNLTAPFASPPATHSLARLERLPAILLIGSDLTREHPVAGTFVRRAVLAGGSLIVIDSRDTAIAGDATVRLRVREGTEAVLLQGLIRRLLETGGRAAAMDRAELAEMHAAVEAFPIDRVAEATGADPEAIGRAVEILDREHPAAVVYGPRVGAWAPEIFRLQRLLGNLAGGAGGVYPLGDLANSQGAELLGLHPAYLPGYVPVSDAEARAALARAWGVPLSDKPGMIFPEILASAASKGETRVRLLLCAGENLAVAQRVLEGSPRAVESAEFLVQFDTLGGEMLAHADVVLPLAAWGEEEGTFVSAERRVSLARRALDPPGEARPAAWVFTELARRLGADWPHEEPRATWETQIARQVPQVAGITYARLAGEGLQWPVPTSAHEGSAQLEPGEIPPAIKPQWQPFNDHHRRHLERCQGLLEAAAEGRAAREAAVGARDPEAIRREMEAFLRAEEALDKRAVLDEILERYRPRRGGLIPVLQLFQEKLGFLPVPVQNYIALGLGLPAADVYGVVSFYAFFTMTPRGRHTIRVCLGTACYVKEAGKIIENIAEHLGVKVGETTPDRLFTLTGVRCVGACGLAPVVVVGEDTHGMIDPAKAAAVIEAYRSK</sequence>
<dbReference type="InterPro" id="IPR006656">
    <property type="entry name" value="Mopterin_OxRdtase"/>
</dbReference>
<dbReference type="Gene3D" id="3.40.30.10">
    <property type="entry name" value="Glutaredoxin"/>
    <property type="match status" value="1"/>
</dbReference>
<dbReference type="SMART" id="SM00929">
    <property type="entry name" value="NADH-G_4Fe-4S_3"/>
    <property type="match status" value="1"/>
</dbReference>
<dbReference type="PROSITE" id="PS51085">
    <property type="entry name" value="2FE2S_FER_2"/>
    <property type="match status" value="1"/>
</dbReference>
<dbReference type="InterPro" id="IPR027467">
    <property type="entry name" value="MopterinOxRdtase_cofactor_BS"/>
</dbReference>
<dbReference type="InterPro" id="IPR036249">
    <property type="entry name" value="Thioredoxin-like_sf"/>
</dbReference>
<reference evidence="10" key="1">
    <citation type="submission" date="2019-03" db="EMBL/GenBank/DDBJ databases">
        <title>Lake Tanganyika Metagenome-Assembled Genomes (MAGs).</title>
        <authorList>
            <person name="Tran P."/>
        </authorList>
    </citation>
    <scope>NUCLEOTIDE SEQUENCE</scope>
    <source>
        <strain evidence="10">M_DeepCast_400m_m2_100</strain>
    </source>
</reference>
<dbReference type="EMBL" id="VGIY01000110">
    <property type="protein sequence ID" value="MBM3317348.1"/>
    <property type="molecule type" value="Genomic_DNA"/>
</dbReference>
<name>A0A937X7K7_UNCEI</name>
<dbReference type="Gene3D" id="1.10.10.1590">
    <property type="entry name" value="NADH-quinone oxidoreductase subunit E"/>
    <property type="match status" value="1"/>
</dbReference>
<keyword evidence="6" id="KW-0812">Transmembrane</keyword>
<dbReference type="Gene3D" id="3.30.70.20">
    <property type="match status" value="1"/>
</dbReference>
<dbReference type="InterPro" id="IPR036010">
    <property type="entry name" value="2Fe-2S_ferredoxin-like_sf"/>
</dbReference>
<dbReference type="PROSITE" id="PS51669">
    <property type="entry name" value="4FE4S_MOW_BIS_MGD"/>
    <property type="match status" value="1"/>
</dbReference>
<protein>
    <submittedName>
        <fullName evidence="10">NAD(P)H-dependent oxidoreductase subunit E</fullName>
    </submittedName>
</protein>
<dbReference type="SUPFAM" id="SSF54292">
    <property type="entry name" value="2Fe-2S ferredoxin-like"/>
    <property type="match status" value="1"/>
</dbReference>
<proteinExistence type="predicted"/>
<keyword evidence="6" id="KW-1133">Transmembrane helix</keyword>
<evidence type="ECO:0000256" key="4">
    <source>
        <dbReference type="ARBA" id="ARBA00023004"/>
    </source>
</evidence>
<dbReference type="InterPro" id="IPR017896">
    <property type="entry name" value="4Fe4S_Fe-S-bd"/>
</dbReference>
<evidence type="ECO:0000259" key="9">
    <source>
        <dbReference type="PROSITE" id="PS51669"/>
    </source>
</evidence>
<feature type="transmembrane region" description="Helical" evidence="6">
    <location>
        <begin position="865"/>
        <end position="887"/>
    </location>
</feature>
<evidence type="ECO:0000256" key="3">
    <source>
        <dbReference type="ARBA" id="ARBA00022737"/>
    </source>
</evidence>
<dbReference type="PANTHER" id="PTHR43105:SF10">
    <property type="entry name" value="NADH-QUINONE OXIDOREDUCTASE SUBUNIT G"/>
    <property type="match status" value="1"/>
</dbReference>
<dbReference type="InterPro" id="IPR042128">
    <property type="entry name" value="NuoE_dom"/>
</dbReference>
<comment type="caution">
    <text evidence="10">The sequence shown here is derived from an EMBL/GenBank/DDBJ whole genome shotgun (WGS) entry which is preliminary data.</text>
</comment>
<evidence type="ECO:0000256" key="1">
    <source>
        <dbReference type="ARBA" id="ARBA00022485"/>
    </source>
</evidence>
<gene>
    <name evidence="10" type="ORF">FJY75_05805</name>
</gene>
<dbReference type="SUPFAM" id="SSF53706">
    <property type="entry name" value="Formate dehydrogenase/DMSO reductase, domains 1-3"/>
    <property type="match status" value="1"/>
</dbReference>
<feature type="domain" description="4Fe-4S ferredoxin-type" evidence="8">
    <location>
        <begin position="207"/>
        <end position="236"/>
    </location>
</feature>
<dbReference type="Gene3D" id="2.20.25.90">
    <property type="entry name" value="ADC-like domains"/>
    <property type="match status" value="1"/>
</dbReference>
<dbReference type="Gene3D" id="3.40.50.740">
    <property type="match status" value="1"/>
</dbReference>
<dbReference type="PROSITE" id="PS51379">
    <property type="entry name" value="4FE4S_FER_2"/>
    <property type="match status" value="2"/>
</dbReference>